<accession>A0A1E7W6B1</accession>
<dbReference type="AlphaFoldDB" id="A0A1E7W6B1"/>
<keyword evidence="2" id="KW-1185">Reference proteome</keyword>
<reference evidence="2" key="1">
    <citation type="journal article" date="2016" name="Front. Microbiol.">
        <title>Molecular Keys to the Janthinobacterium and Duganella spp. Interaction with the Plant Pathogen Fusarium graminearum.</title>
        <authorList>
            <person name="Haack F.S."/>
            <person name="Poehlein A."/>
            <person name="Kroger C."/>
            <person name="Voigt C.A."/>
            <person name="Piepenbring M."/>
            <person name="Bode H.B."/>
            <person name="Daniel R."/>
            <person name="Schafer W."/>
            <person name="Streit W.R."/>
        </authorList>
    </citation>
    <scope>NUCLEOTIDE SEQUENCE [LARGE SCALE GENOMIC DNA]</scope>
    <source>
        <strain evidence="2">T54</strain>
    </source>
</reference>
<comment type="caution">
    <text evidence="1">The sequence shown here is derived from an EMBL/GenBank/DDBJ whole genome shotgun (WGS) entry which is preliminary data.</text>
</comment>
<gene>
    <name evidence="1" type="ORF">DUPY_50900</name>
</gene>
<dbReference type="Proteomes" id="UP000175989">
    <property type="component" value="Unassembled WGS sequence"/>
</dbReference>
<proteinExistence type="predicted"/>
<sequence>MPDTTRPPNELVRVYFERRTHAQLDPPPTPDEIRRQLGWHLILTLRQPDRDDCN</sequence>
<evidence type="ECO:0000313" key="2">
    <source>
        <dbReference type="Proteomes" id="UP000175989"/>
    </source>
</evidence>
<organism evidence="1 2">
    <name type="scientific">Duganella phyllosphaerae</name>
    <dbReference type="NCBI Taxonomy" id="762836"/>
    <lineage>
        <taxon>Bacteria</taxon>
        <taxon>Pseudomonadati</taxon>
        <taxon>Pseudomonadota</taxon>
        <taxon>Betaproteobacteria</taxon>
        <taxon>Burkholderiales</taxon>
        <taxon>Oxalobacteraceae</taxon>
        <taxon>Telluria group</taxon>
        <taxon>Duganella</taxon>
    </lineage>
</organism>
<name>A0A1E7W6B1_9BURK</name>
<protein>
    <submittedName>
        <fullName evidence="1">Uncharacterized protein</fullName>
    </submittedName>
</protein>
<evidence type="ECO:0000313" key="1">
    <source>
        <dbReference type="EMBL" id="OEZ91478.1"/>
    </source>
</evidence>
<dbReference type="EMBL" id="LROM01000152">
    <property type="protein sequence ID" value="OEZ91478.1"/>
    <property type="molecule type" value="Genomic_DNA"/>
</dbReference>